<protein>
    <submittedName>
        <fullName evidence="3">Uncharacterized protein LOC106820725</fullName>
    </submittedName>
</protein>
<reference evidence="3" key="1">
    <citation type="submission" date="2025-08" db="UniProtKB">
        <authorList>
            <consortium name="RefSeq"/>
        </authorList>
    </citation>
    <scope>IDENTIFICATION</scope>
</reference>
<feature type="compositionally biased region" description="Basic and acidic residues" evidence="1">
    <location>
        <begin position="105"/>
        <end position="124"/>
    </location>
</feature>
<evidence type="ECO:0000313" key="3">
    <source>
        <dbReference type="RefSeq" id="XP_014680726.1"/>
    </source>
</evidence>
<sequence length="470" mass="51128">MSNGVKSLILDDDLCGCNTLLFVGSSMCLIHTDRYKVRHDLAGVGSLTTTGCDADEPSPANGLVLFFNDNARTTEDLTTTVAPTTARTTVRTTTTTTKRSRKATPRPEHSYNERHDTGIIKASEEPTDDSDVVVRIEGDSVVATVRGDRRSSLLAPRLANPLSATEEDNPAGAAATEDNRATDKERTAKKRMEEEAEAAEEEKKRVAEEIRAAAAEKKRIEEEAKAAAAEEKKKAEENEAKAAAAERKARRRAIRDEQVRRKLGLYRPGDPRLRGFGPGGPLRASGYGELSQNPDFGAHPQQARISDSNLQSSTEYGGYPAQAYEGQAGYAGGQRRIRYPLTRSGDVAAGRGFGAGLTPIGAPERYLPPRDAGYSNQYRSPPPRFAPPVQYGLVKVTADDDAEEPGIEELRDRDLRYEGFLRDERGGHYRQQPSYGAAPSYAGASAYGAPPTGFYGPPPTHRGFERVRSK</sequence>
<feature type="region of interest" description="Disordered" evidence="1">
    <location>
        <begin position="348"/>
        <end position="389"/>
    </location>
</feature>
<name>A0ABM1F8F5_PRICU</name>
<proteinExistence type="predicted"/>
<keyword evidence="2" id="KW-1185">Reference proteome</keyword>
<feature type="compositionally biased region" description="Basic and acidic residues" evidence="1">
    <location>
        <begin position="201"/>
        <end position="247"/>
    </location>
</feature>
<dbReference type="Proteomes" id="UP000695022">
    <property type="component" value="Unplaced"/>
</dbReference>
<feature type="compositionally biased region" description="Polar residues" evidence="1">
    <location>
        <begin position="303"/>
        <end position="314"/>
    </location>
</feature>
<feature type="compositionally biased region" description="Low complexity" evidence="1">
    <location>
        <begin position="87"/>
        <end position="97"/>
    </location>
</feature>
<feature type="region of interest" description="Disordered" evidence="1">
    <location>
        <begin position="156"/>
        <end position="320"/>
    </location>
</feature>
<feature type="region of interest" description="Disordered" evidence="1">
    <location>
        <begin position="87"/>
        <end position="130"/>
    </location>
</feature>
<organism evidence="2 3">
    <name type="scientific">Priapulus caudatus</name>
    <name type="common">Priapulid worm</name>
    <dbReference type="NCBI Taxonomy" id="37621"/>
    <lineage>
        <taxon>Eukaryota</taxon>
        <taxon>Metazoa</taxon>
        <taxon>Ecdysozoa</taxon>
        <taxon>Scalidophora</taxon>
        <taxon>Priapulida</taxon>
        <taxon>Priapulimorpha</taxon>
        <taxon>Priapulimorphida</taxon>
        <taxon>Priapulidae</taxon>
        <taxon>Priapulus</taxon>
    </lineage>
</organism>
<evidence type="ECO:0000256" key="1">
    <source>
        <dbReference type="SAM" id="MobiDB-lite"/>
    </source>
</evidence>
<dbReference type="GeneID" id="106820725"/>
<feature type="compositionally biased region" description="Basic and acidic residues" evidence="1">
    <location>
        <begin position="177"/>
        <end position="193"/>
    </location>
</feature>
<gene>
    <name evidence="3" type="primary">LOC106820725</name>
</gene>
<feature type="compositionally biased region" description="Low complexity" evidence="1">
    <location>
        <begin position="433"/>
        <end position="451"/>
    </location>
</feature>
<feature type="region of interest" description="Disordered" evidence="1">
    <location>
        <begin position="423"/>
        <end position="470"/>
    </location>
</feature>
<accession>A0ABM1F8F5</accession>
<evidence type="ECO:0000313" key="2">
    <source>
        <dbReference type="Proteomes" id="UP000695022"/>
    </source>
</evidence>
<dbReference type="RefSeq" id="XP_014680726.1">
    <property type="nucleotide sequence ID" value="XM_014825240.1"/>
</dbReference>